<dbReference type="PROSITE" id="PS52004">
    <property type="entry name" value="KS3_2"/>
    <property type="match status" value="1"/>
</dbReference>
<comment type="function">
    <text evidence="7">Involved in production of the polyketide antibiotic thailandamide.</text>
</comment>
<evidence type="ECO:0000259" key="11">
    <source>
        <dbReference type="PROSITE" id="PS52019"/>
    </source>
</evidence>
<dbReference type="InterPro" id="IPR049551">
    <property type="entry name" value="PKS_DH_C"/>
</dbReference>
<dbReference type="SUPFAM" id="SSF53901">
    <property type="entry name" value="Thiolase-like"/>
    <property type="match status" value="1"/>
</dbReference>
<evidence type="ECO:0000256" key="2">
    <source>
        <dbReference type="ARBA" id="ARBA00022553"/>
    </source>
</evidence>
<name>A0A6I1EN46_9BURK</name>
<sequence>MSWLCCLRMDSEMLKGMGMVYEKGFAIVGIGCRFPGGVTSLEGLWNVLSGGMDVVTSVPGERFDLARYWHPDRKAYGRTCSVSAGIVGDVKKFDAAFFGMSPKEAEALDPQQRMMLEMAWEAFEDAGIAPSEAAGSKTAVYVGAASTDMGIIHADDPSMTGPYAMTGTSLSIIANRLSYFFDLHGPSMTIDTACSSSLVALHEACRAMEAENLPMALVGGVNVLLSPLSFVGFSKAHMLSADGRCKVFDESGNGYVRSEGGAVILIKPLEAAIRDHDAIHAVIRATGVNSDGRTSGIALPNGAAQKALLESIYEDERIDRSRIAYVEAHGTGTAAGDPIETKSIGEVLGHHNPGEAPLPVGSVKGNLGHLETGSGMAGLAKVLNVFEHREIPANIQLKNPNPKIDFKGLGIRVPTQNEPLPKAEGGKGVLVCVNSFGFGGTNAHVLLEEKPAIVDAEPEFADGAILPLMISARSMESLQALSRIYCDRLQGKDAAFFNHTACASAHQRERLPYILLVNASTLEEALASLAYFAEHGSLRDDLPAAVEHISNPRQGKTAFVYSGNGSQWAGMGAELLANSLRFGEVIDEIDEAFSPLSGWSIRDYMTQSADAWALDKTEVAQPLLFAIQVGLTVLLREKGVEAEAVTGHSVGEVAAAWASGALSLADAAKVIYERSALQGKMHGSGTMAAAKCSQEKLMELLADKHGVEIAGWNAPDNFTLSGDADEIDALKPLVKEAGGLFKRLPLAYAFHSSRMQPLESEVLATLADLQPVATEAIRFVSSVTGEVTSGEMLKADYWWRNVRMPVRFEAAIDNLLAEGFTRFIEVGPHAILGGYIRATAQKHQADVKIGRLMHRSGDWAGVRRQFADVMALAISTDAWPEAVRDRTLPRYPWNKKTVWATSTTESWKLFDNRPVHPLLGYPVPHAEHLWEQTVDLQLTPWLAGHEIDETVLFPAAGYLEMAIESARLSMKNVQTVELDNMAILRPMALSEESAKIVQTRVSPAGLLTLTSRDQLSAEEPLLHLAGRCIASDAAKPQDEPLTARVEKEGCACDVEAFYEALAEIGLTYKGAFKPIQSAWTFAGEDGIASDVLVELASRDGAADRGMILSPALVDGALQGLFFVLAERLRHQFNDAKSSYLPSWFGRTVVWSQGTPAWAEIHLIQVTERSAKTQILLRNADGEPLARFEDVRFLRVHHKSKHIDPAFYAEHWFKCPSDRKALAGDDDVKTLSGMVVEAARSYEWSADKAAETEELLHWLVLAYVREAVREYDTWLPEEFLFSEGFALETLDNWRAFMTDLLVSNGLAQNNDGMIMVPGTTDCPTSDVIYRTLLSSEPTRWPLLTVLDTVGRRIPDLLTGTVKLDDLLPERKGALKTLFSHMPQRALLTSALRRWMEGLDGLAKVREPKARLRVLVVGETGGSFYTELRASLCEAAQCTFVIGNEVAADRVKSVFENEVGVDVMTLDAWLRADKFASYDVALLPDGLAFNENVPAVLKSVSDSLLTNGVVALVETMPHASINLLEGADENWWLNGETGGVCRLASADAWLEALERAGFKAGRVDEDALALAPRMLIAGVKTTAAVQKAEEHAAIPVHVVAKHYEADSAAAMMVNALETAVAARLHKDDSTEIPFIVTVVTDERARDADYWTSLTEKLAQSERVVSLLDLDDELRVQEGAAFPHDTFALMQGLQAAAAKGALAEGVELVSLTAALPEFNEASSIKGAALVGMTRVFANECQAVCAGTLSLQDMKEATLARAADMLLNVKPDDVEGLIADGVRYRRFVSQRMPQEMCVSGASAERTAKVLAFDMPGRLDNLYWKDVPVADDAELGADEVRISVKATGLNFRDVMWAMGLLPEEALENGFSGPTMGLEASGVVTAVGANVTHVVPGDAVVGFAPACFGTVITTKSEAVAKMPVGLTFAEAASVPVVFFTSWYAISYLGRARHGESILIHGAAGGAGLAAIQIANLLGLEVYATAGSETKRALLRRLGVKHIYNSRSLAFADEIRRDTNGRGVDLVLNSLAGAAAEKSLGLLAPFGRFLELGKRDFYADSPMFLRPFRRNLSYFGIDVDQMLVDCPKLAGELFVEVLKHFESSDFRPLPMTLFAHDRVQEAFQMMQQSLHIGKLVVTYEDNAEASHVAAGGNVAVDGTVVITGGLGSLGRRVAERMINRGAKALVLLSRSGAATDEAKAFVKRLEDMGVTVKTPALDITTGETAAYLKAMDDVLADLPPVCGVVHAAGVLADAAFSNLTNESCDKVWRPKVTGAERLADYLTLRGLKPEFFVMFSSATVLLGNPGQANYVAANMALEALADKLRIKGMQAYVIGWGPVGDVGMLLANPQARRLLENTLGTPALASDDVLNAMETVISAREPSSHFFAIDWSRVQKLPVVREARFEGIWKRMGHSAVQSVSMAELLSGKSTEEAVATLADLIAQEVAKLMGISVKELNVHQPISDIGMDSLMVVELAVALEERIGLKIPAVSLSGGATIQTMAERFWQMLNKSSEEEQVLDTLASQHGVKLSGDMKNEVLKDVAG</sequence>
<dbReference type="InterPro" id="IPR013154">
    <property type="entry name" value="ADH-like_N"/>
</dbReference>
<dbReference type="InterPro" id="IPR014043">
    <property type="entry name" value="Acyl_transferase_dom"/>
</dbReference>
<dbReference type="OrthoDB" id="9778690at2"/>
<feature type="domain" description="PKS/mFAS DH" evidence="11">
    <location>
        <begin position="916"/>
        <end position="1201"/>
    </location>
</feature>
<evidence type="ECO:0000256" key="1">
    <source>
        <dbReference type="ARBA" id="ARBA00022450"/>
    </source>
</evidence>
<dbReference type="PROSITE" id="PS00606">
    <property type="entry name" value="KS3_1"/>
    <property type="match status" value="1"/>
</dbReference>
<dbReference type="InterPro" id="IPR020841">
    <property type="entry name" value="PKS_Beta-ketoAc_synthase_dom"/>
</dbReference>
<dbReference type="InterPro" id="IPR001227">
    <property type="entry name" value="Ac_transferase_dom_sf"/>
</dbReference>
<feature type="domain" description="Carrier" evidence="9">
    <location>
        <begin position="2426"/>
        <end position="2503"/>
    </location>
</feature>
<dbReference type="FunFam" id="3.40.47.10:FF:000019">
    <property type="entry name" value="Polyketide synthase type I"/>
    <property type="match status" value="1"/>
</dbReference>
<protein>
    <submittedName>
        <fullName evidence="12">SDR family NAD(P)-dependent oxidoreductase</fullName>
    </submittedName>
</protein>
<dbReference type="Pfam" id="PF02801">
    <property type="entry name" value="Ketoacyl-synt_C"/>
    <property type="match status" value="1"/>
</dbReference>
<reference evidence="12 13" key="1">
    <citation type="submission" date="2019-10" db="EMBL/GenBank/DDBJ databases">
        <title>Genome diversity of Sutterella seckii.</title>
        <authorList>
            <person name="Chaplin A.V."/>
            <person name="Sokolova S.R."/>
            <person name="Mosin K.A."/>
            <person name="Ivanova E.L."/>
            <person name="Kochetkova T.O."/>
            <person name="Goltsov A.Y."/>
            <person name="Trofimov D.Y."/>
            <person name="Efimov B.A."/>
        </authorList>
    </citation>
    <scope>NUCLEOTIDE SEQUENCE [LARGE SCALE GENOMIC DNA]</scope>
    <source>
        <strain evidence="12 13">ASD393</strain>
    </source>
</reference>
<keyword evidence="6" id="KW-0012">Acyltransferase</keyword>
<dbReference type="Gene3D" id="1.10.1200.10">
    <property type="entry name" value="ACP-like"/>
    <property type="match status" value="1"/>
</dbReference>
<dbReference type="InterPro" id="IPR020807">
    <property type="entry name" value="PKS_DH"/>
</dbReference>
<dbReference type="Pfam" id="PF00550">
    <property type="entry name" value="PP-binding"/>
    <property type="match status" value="1"/>
</dbReference>
<dbReference type="InterPro" id="IPR042104">
    <property type="entry name" value="PKS_dehydratase_sf"/>
</dbReference>
<dbReference type="CDD" id="cd05195">
    <property type="entry name" value="enoyl_red"/>
    <property type="match status" value="1"/>
</dbReference>
<gene>
    <name evidence="12" type="ORF">GBM95_07195</name>
</gene>
<feature type="active site" description="Proton acceptor; for dehydratase activity" evidence="8">
    <location>
        <position position="945"/>
    </location>
</feature>
<dbReference type="InterPro" id="IPR006162">
    <property type="entry name" value="Ppantetheine_attach_site"/>
</dbReference>
<dbReference type="InterPro" id="IPR029063">
    <property type="entry name" value="SAM-dependent_MTases_sf"/>
</dbReference>
<accession>A0A6I1EN46</accession>
<dbReference type="SUPFAM" id="SSF55048">
    <property type="entry name" value="Probable ACP-binding domain of malonyl-CoA ACP transacylase"/>
    <property type="match status" value="1"/>
</dbReference>
<dbReference type="Gene3D" id="3.30.70.3290">
    <property type="match status" value="1"/>
</dbReference>
<dbReference type="PANTHER" id="PTHR43775">
    <property type="entry name" value="FATTY ACID SYNTHASE"/>
    <property type="match status" value="1"/>
</dbReference>
<dbReference type="Gene3D" id="3.40.50.720">
    <property type="entry name" value="NAD(P)-binding Rossmann-like Domain"/>
    <property type="match status" value="3"/>
</dbReference>
<feature type="domain" description="Ketosynthase family 3 (KS3)" evidence="10">
    <location>
        <begin position="22"/>
        <end position="449"/>
    </location>
</feature>
<dbReference type="InterPro" id="IPR020843">
    <property type="entry name" value="ER"/>
</dbReference>
<dbReference type="Pfam" id="PF00109">
    <property type="entry name" value="ketoacyl-synt"/>
    <property type="match status" value="1"/>
</dbReference>
<feature type="region of interest" description="N-terminal hotdog fold" evidence="8">
    <location>
        <begin position="916"/>
        <end position="1035"/>
    </location>
</feature>
<comment type="caution">
    <text evidence="12">The sequence shown here is derived from an EMBL/GenBank/DDBJ whole genome shotgun (WGS) entry which is preliminary data.</text>
</comment>
<dbReference type="Gene3D" id="3.40.366.10">
    <property type="entry name" value="Malonyl-Coenzyme A Acyl Carrier Protein, domain 2"/>
    <property type="match status" value="1"/>
</dbReference>
<dbReference type="PROSITE" id="PS50075">
    <property type="entry name" value="CARRIER"/>
    <property type="match status" value="1"/>
</dbReference>
<dbReference type="CDD" id="cd00833">
    <property type="entry name" value="PKS"/>
    <property type="match status" value="1"/>
</dbReference>
<dbReference type="Pfam" id="PF16197">
    <property type="entry name" value="KAsynt_C_assoc"/>
    <property type="match status" value="1"/>
</dbReference>
<dbReference type="Gene3D" id="3.10.129.110">
    <property type="entry name" value="Polyketide synthase dehydratase"/>
    <property type="match status" value="1"/>
</dbReference>
<evidence type="ECO:0000256" key="8">
    <source>
        <dbReference type="PROSITE-ProRule" id="PRU01363"/>
    </source>
</evidence>
<dbReference type="FunFam" id="3.40.50.720:FF:000209">
    <property type="entry name" value="Polyketide synthase Pks12"/>
    <property type="match status" value="1"/>
</dbReference>
<dbReference type="InterPro" id="IPR009081">
    <property type="entry name" value="PP-bd_ACP"/>
</dbReference>
<dbReference type="SUPFAM" id="SSF52151">
    <property type="entry name" value="FabD/lysophospholipase-like"/>
    <property type="match status" value="1"/>
</dbReference>
<dbReference type="SMART" id="SM00829">
    <property type="entry name" value="PKS_ER"/>
    <property type="match status" value="1"/>
</dbReference>
<dbReference type="Pfam" id="PF21089">
    <property type="entry name" value="PKS_DH_N"/>
    <property type="match status" value="1"/>
</dbReference>
<dbReference type="GO" id="GO:0031177">
    <property type="term" value="F:phosphopantetheine binding"/>
    <property type="evidence" value="ECO:0007669"/>
    <property type="project" value="InterPro"/>
</dbReference>
<dbReference type="InterPro" id="IPR049900">
    <property type="entry name" value="PKS_mFAS_DH"/>
</dbReference>
<evidence type="ECO:0000256" key="7">
    <source>
        <dbReference type="ARBA" id="ARBA00054155"/>
    </source>
</evidence>
<dbReference type="PROSITE" id="PS52019">
    <property type="entry name" value="PKS_MFAS_DH"/>
    <property type="match status" value="1"/>
</dbReference>
<evidence type="ECO:0000259" key="9">
    <source>
        <dbReference type="PROSITE" id="PS50075"/>
    </source>
</evidence>
<dbReference type="Pfam" id="PF08659">
    <property type="entry name" value="KR"/>
    <property type="match status" value="1"/>
</dbReference>
<dbReference type="SMART" id="SM00827">
    <property type="entry name" value="PKS_AT"/>
    <property type="match status" value="1"/>
</dbReference>
<dbReference type="SUPFAM" id="SSF53335">
    <property type="entry name" value="S-adenosyl-L-methionine-dependent methyltransferases"/>
    <property type="match status" value="1"/>
</dbReference>
<dbReference type="InterPro" id="IPR016036">
    <property type="entry name" value="Malonyl_transacylase_ACP-bd"/>
</dbReference>
<dbReference type="Gene3D" id="3.90.180.10">
    <property type="entry name" value="Medium-chain alcohol dehydrogenases, catalytic domain"/>
    <property type="match status" value="1"/>
</dbReference>
<dbReference type="SUPFAM" id="SSF51735">
    <property type="entry name" value="NAD(P)-binding Rossmann-fold domains"/>
    <property type="match status" value="2"/>
</dbReference>
<dbReference type="InterPro" id="IPR011032">
    <property type="entry name" value="GroES-like_sf"/>
</dbReference>
<dbReference type="GO" id="GO:0004312">
    <property type="term" value="F:fatty acid synthase activity"/>
    <property type="evidence" value="ECO:0007669"/>
    <property type="project" value="TreeGrafter"/>
</dbReference>
<dbReference type="InterPro" id="IPR020806">
    <property type="entry name" value="PKS_PP-bd"/>
</dbReference>
<dbReference type="Gene3D" id="3.40.50.150">
    <property type="entry name" value="Vaccinia Virus protein VP39"/>
    <property type="match status" value="1"/>
</dbReference>
<dbReference type="PANTHER" id="PTHR43775:SF37">
    <property type="entry name" value="SI:DKEY-61P9.11"/>
    <property type="match status" value="1"/>
</dbReference>
<dbReference type="SMART" id="SM00822">
    <property type="entry name" value="PKS_KR"/>
    <property type="match status" value="1"/>
</dbReference>
<proteinExistence type="predicted"/>
<dbReference type="InterPro" id="IPR018201">
    <property type="entry name" value="Ketoacyl_synth_AS"/>
</dbReference>
<dbReference type="Pfam" id="PF00698">
    <property type="entry name" value="Acyl_transf_1"/>
    <property type="match status" value="1"/>
</dbReference>
<dbReference type="EMBL" id="WEHX01000043">
    <property type="protein sequence ID" value="KAB7658859.1"/>
    <property type="molecule type" value="Genomic_DNA"/>
</dbReference>
<dbReference type="InterPro" id="IPR036291">
    <property type="entry name" value="NAD(P)-bd_dom_sf"/>
</dbReference>
<dbReference type="SMART" id="SM00826">
    <property type="entry name" value="PKS_DH"/>
    <property type="match status" value="1"/>
</dbReference>
<evidence type="ECO:0000259" key="10">
    <source>
        <dbReference type="PROSITE" id="PS52004"/>
    </source>
</evidence>
<evidence type="ECO:0000313" key="12">
    <source>
        <dbReference type="EMBL" id="KAB7658859.1"/>
    </source>
</evidence>
<dbReference type="Pfam" id="PF00107">
    <property type="entry name" value="ADH_zinc_N"/>
    <property type="match status" value="1"/>
</dbReference>
<dbReference type="InterPro" id="IPR014030">
    <property type="entry name" value="Ketoacyl_synth_N"/>
</dbReference>
<dbReference type="SMART" id="SM00825">
    <property type="entry name" value="PKS_KS"/>
    <property type="match status" value="1"/>
</dbReference>
<dbReference type="SMART" id="SM00823">
    <property type="entry name" value="PKS_PP"/>
    <property type="match status" value="1"/>
</dbReference>
<dbReference type="GO" id="GO:0006633">
    <property type="term" value="P:fatty acid biosynthetic process"/>
    <property type="evidence" value="ECO:0007669"/>
    <property type="project" value="InterPro"/>
</dbReference>
<dbReference type="Proteomes" id="UP000430564">
    <property type="component" value="Unassembled WGS sequence"/>
</dbReference>
<organism evidence="12 13">
    <name type="scientific">Sutterella seckii</name>
    <dbReference type="NCBI Taxonomy" id="1944635"/>
    <lineage>
        <taxon>Bacteria</taxon>
        <taxon>Pseudomonadati</taxon>
        <taxon>Pseudomonadota</taxon>
        <taxon>Betaproteobacteria</taxon>
        <taxon>Burkholderiales</taxon>
        <taxon>Sutterellaceae</taxon>
        <taxon>Sutterella</taxon>
    </lineage>
</organism>
<keyword evidence="5" id="KW-0511">Multifunctional enzyme</keyword>
<dbReference type="SUPFAM" id="SSF50129">
    <property type="entry name" value="GroES-like"/>
    <property type="match status" value="1"/>
</dbReference>
<dbReference type="Gene3D" id="3.40.47.10">
    <property type="match status" value="1"/>
</dbReference>
<keyword evidence="1" id="KW-0596">Phosphopantetheine</keyword>
<evidence type="ECO:0000256" key="6">
    <source>
        <dbReference type="ARBA" id="ARBA00023315"/>
    </source>
</evidence>
<dbReference type="InterPro" id="IPR049552">
    <property type="entry name" value="PKS_DH_N"/>
</dbReference>
<feature type="active site" description="Proton donor; for dehydratase activity" evidence="8">
    <location>
        <position position="1114"/>
    </location>
</feature>
<evidence type="ECO:0000256" key="4">
    <source>
        <dbReference type="ARBA" id="ARBA00022857"/>
    </source>
</evidence>
<dbReference type="InterPro" id="IPR032821">
    <property type="entry name" value="PKS_assoc"/>
</dbReference>
<keyword evidence="3" id="KW-0808">Transferase</keyword>
<dbReference type="SUPFAM" id="SSF47336">
    <property type="entry name" value="ACP-like"/>
    <property type="match status" value="1"/>
</dbReference>
<dbReference type="InterPro" id="IPR013968">
    <property type="entry name" value="PKS_KR"/>
</dbReference>
<dbReference type="InterPro" id="IPR057326">
    <property type="entry name" value="KR_dom"/>
</dbReference>
<evidence type="ECO:0000313" key="13">
    <source>
        <dbReference type="Proteomes" id="UP000430564"/>
    </source>
</evidence>
<dbReference type="PROSITE" id="PS00012">
    <property type="entry name" value="PHOSPHOPANTETHEINE"/>
    <property type="match status" value="1"/>
</dbReference>
<dbReference type="Pfam" id="PF14765">
    <property type="entry name" value="PS-DH"/>
    <property type="match status" value="1"/>
</dbReference>
<keyword evidence="4" id="KW-0521">NADP</keyword>
<dbReference type="GO" id="GO:0016491">
    <property type="term" value="F:oxidoreductase activity"/>
    <property type="evidence" value="ECO:0007669"/>
    <property type="project" value="InterPro"/>
</dbReference>
<dbReference type="InterPro" id="IPR016039">
    <property type="entry name" value="Thiolase-like"/>
</dbReference>
<dbReference type="InterPro" id="IPR036736">
    <property type="entry name" value="ACP-like_sf"/>
</dbReference>
<dbReference type="InterPro" id="IPR013149">
    <property type="entry name" value="ADH-like_C"/>
</dbReference>
<dbReference type="InterPro" id="IPR014031">
    <property type="entry name" value="Ketoacyl_synth_C"/>
</dbReference>
<evidence type="ECO:0000256" key="5">
    <source>
        <dbReference type="ARBA" id="ARBA00023268"/>
    </source>
</evidence>
<dbReference type="InterPro" id="IPR016035">
    <property type="entry name" value="Acyl_Trfase/lysoPLipase"/>
</dbReference>
<feature type="region of interest" description="C-terminal hotdog fold" evidence="8">
    <location>
        <begin position="1049"/>
        <end position="1201"/>
    </location>
</feature>
<dbReference type="InterPro" id="IPR050091">
    <property type="entry name" value="PKS_NRPS_Biosynth_Enz"/>
</dbReference>
<keyword evidence="2" id="KW-0597">Phosphoprotein</keyword>
<evidence type="ECO:0000256" key="3">
    <source>
        <dbReference type="ARBA" id="ARBA00022679"/>
    </source>
</evidence>
<dbReference type="GO" id="GO:0004315">
    <property type="term" value="F:3-oxoacyl-[acyl-carrier-protein] synthase activity"/>
    <property type="evidence" value="ECO:0007669"/>
    <property type="project" value="InterPro"/>
</dbReference>
<dbReference type="Pfam" id="PF08240">
    <property type="entry name" value="ADH_N"/>
    <property type="match status" value="1"/>
</dbReference>